<reference evidence="3 4" key="1">
    <citation type="submission" date="2016-09" db="EMBL/GenBank/DDBJ databases">
        <title>Extensive genetic diversity and differential bi-allelic expression allows diatom success in the polar Southern Ocean.</title>
        <authorList>
            <consortium name="DOE Joint Genome Institute"/>
            <person name="Mock T."/>
            <person name="Otillar R.P."/>
            <person name="Strauss J."/>
            <person name="Dupont C."/>
            <person name="Frickenhaus S."/>
            <person name="Maumus F."/>
            <person name="Mcmullan M."/>
            <person name="Sanges R."/>
            <person name="Schmutz J."/>
            <person name="Toseland A."/>
            <person name="Valas R."/>
            <person name="Veluchamy A."/>
            <person name="Ward B.J."/>
            <person name="Allen A."/>
            <person name="Barry K."/>
            <person name="Falciatore A."/>
            <person name="Ferrante M."/>
            <person name="Fortunato A.E."/>
            <person name="Gloeckner G."/>
            <person name="Gruber A."/>
            <person name="Hipkin R."/>
            <person name="Janech M."/>
            <person name="Kroth P."/>
            <person name="Leese F."/>
            <person name="Lindquist E."/>
            <person name="Lyon B.R."/>
            <person name="Martin J."/>
            <person name="Mayer C."/>
            <person name="Parker M."/>
            <person name="Quesneville H."/>
            <person name="Raymond J."/>
            <person name="Uhlig C."/>
            <person name="Valentin K.U."/>
            <person name="Worden A.Z."/>
            <person name="Armbrust E.V."/>
            <person name="Bowler C."/>
            <person name="Green B."/>
            <person name="Moulton V."/>
            <person name="Van Oosterhout C."/>
            <person name="Grigoriev I."/>
        </authorList>
    </citation>
    <scope>NUCLEOTIDE SEQUENCE [LARGE SCALE GENOMIC DNA]</scope>
    <source>
        <strain evidence="3 4">CCMP1102</strain>
    </source>
</reference>
<sequence>MSGACTNMDNYCGLCPGDDDSIAPPPPPPPSAAAEAGDDQCREVFGDASDPIEFDGPELYEQTLSEHEYLREPVYDEEFDSGEESSQMTASSKKRKNLLKTLLVALVLVVAALAIATSLSKKKSENRSNDNNNIASSMSSITSVPVESPSKQPNLPTKPTETPVLSGVPKPTGKPVSTPSPQPILSGVPKPTDKPIPAPTPKPILPTEMPIFSGVPVLTKYPSPIYIPSYDPYYPPHVDPQPGCKDEIHVNKSCYLFGEPIEITYKLCYPEKSFWFGIFQHGSCDRYGRMRKNPFYWELPCGGQGEYWSDPQEHGTVTFSPNLSAGKYQMYSIENMNRPYRSTSSSYGFVVSKHCPMY</sequence>
<feature type="region of interest" description="Disordered" evidence="1">
    <location>
        <begin position="120"/>
        <end position="203"/>
    </location>
</feature>
<evidence type="ECO:0000313" key="3">
    <source>
        <dbReference type="EMBL" id="OEU22060.1"/>
    </source>
</evidence>
<dbReference type="AlphaFoldDB" id="A0A1E7FV73"/>
<name>A0A1E7FV73_9STRA</name>
<keyword evidence="2" id="KW-0472">Membrane</keyword>
<keyword evidence="2" id="KW-1133">Transmembrane helix</keyword>
<organism evidence="3 4">
    <name type="scientific">Fragilariopsis cylindrus CCMP1102</name>
    <dbReference type="NCBI Taxonomy" id="635003"/>
    <lineage>
        <taxon>Eukaryota</taxon>
        <taxon>Sar</taxon>
        <taxon>Stramenopiles</taxon>
        <taxon>Ochrophyta</taxon>
        <taxon>Bacillariophyta</taxon>
        <taxon>Bacillariophyceae</taxon>
        <taxon>Bacillariophycidae</taxon>
        <taxon>Bacillariales</taxon>
        <taxon>Bacillariaceae</taxon>
        <taxon>Fragilariopsis</taxon>
    </lineage>
</organism>
<feature type="transmembrane region" description="Helical" evidence="2">
    <location>
        <begin position="98"/>
        <end position="119"/>
    </location>
</feature>
<proteinExistence type="predicted"/>
<feature type="compositionally biased region" description="Pro residues" evidence="1">
    <location>
        <begin position="194"/>
        <end position="203"/>
    </location>
</feature>
<evidence type="ECO:0000313" key="4">
    <source>
        <dbReference type="Proteomes" id="UP000095751"/>
    </source>
</evidence>
<feature type="compositionally biased region" description="Basic and acidic residues" evidence="1">
    <location>
        <begin position="65"/>
        <end position="74"/>
    </location>
</feature>
<evidence type="ECO:0000256" key="1">
    <source>
        <dbReference type="SAM" id="MobiDB-lite"/>
    </source>
</evidence>
<dbReference type="InParanoid" id="A0A1E7FV73"/>
<dbReference type="EMBL" id="KV784353">
    <property type="protein sequence ID" value="OEU22060.1"/>
    <property type="molecule type" value="Genomic_DNA"/>
</dbReference>
<feature type="compositionally biased region" description="Polar residues" evidence="1">
    <location>
        <begin position="129"/>
        <end position="160"/>
    </location>
</feature>
<feature type="region of interest" description="Disordered" evidence="1">
    <location>
        <begin position="65"/>
        <end position="93"/>
    </location>
</feature>
<keyword evidence="2" id="KW-0812">Transmembrane</keyword>
<keyword evidence="4" id="KW-1185">Reference proteome</keyword>
<dbReference type="Proteomes" id="UP000095751">
    <property type="component" value="Unassembled WGS sequence"/>
</dbReference>
<gene>
    <name evidence="3" type="ORF">FRACYDRAFT_232215</name>
</gene>
<protein>
    <submittedName>
        <fullName evidence="3">Uncharacterized protein</fullName>
    </submittedName>
</protein>
<feature type="region of interest" description="Disordered" evidence="1">
    <location>
        <begin position="16"/>
        <end position="37"/>
    </location>
</feature>
<dbReference type="KEGG" id="fcy:FRACYDRAFT_232215"/>
<evidence type="ECO:0000256" key="2">
    <source>
        <dbReference type="SAM" id="Phobius"/>
    </source>
</evidence>
<accession>A0A1E7FV73</accession>